<dbReference type="EMBL" id="VEWK01000004">
    <property type="protein sequence ID" value="TNV12723.1"/>
    <property type="molecule type" value="Genomic_DNA"/>
</dbReference>
<dbReference type="AlphaFoldDB" id="A0A5C5CMW6"/>
<feature type="domain" description="Tc1-like transposase DDE" evidence="1">
    <location>
        <begin position="3"/>
        <end position="71"/>
    </location>
</feature>
<organism evidence="3 4">
    <name type="scientific">Brucella pecoris</name>
    <dbReference type="NCBI Taxonomy" id="867683"/>
    <lineage>
        <taxon>Bacteria</taxon>
        <taxon>Pseudomonadati</taxon>
        <taxon>Pseudomonadota</taxon>
        <taxon>Alphaproteobacteria</taxon>
        <taxon>Hyphomicrobiales</taxon>
        <taxon>Brucellaceae</taxon>
        <taxon>Brucella/Ochrobactrum group</taxon>
        <taxon>Brucella</taxon>
    </lineage>
</organism>
<reference evidence="2 5" key="3">
    <citation type="submission" date="2020-08" db="EMBL/GenBank/DDBJ databases">
        <title>Genomic Encyclopedia of Type Strains, Phase IV (KMG-IV): sequencing the most valuable type-strain genomes for metagenomic binning, comparative biology and taxonomic classification.</title>
        <authorList>
            <person name="Goeker M."/>
        </authorList>
    </citation>
    <scope>NUCLEOTIDE SEQUENCE [LARGE SCALE GENOMIC DNA]</scope>
    <source>
        <strain evidence="2 5">DSM 23868</strain>
    </source>
</reference>
<dbReference type="EMBL" id="JACIEX010000004">
    <property type="protein sequence ID" value="MBB4093906.1"/>
    <property type="molecule type" value="Genomic_DNA"/>
</dbReference>
<proteinExistence type="predicted"/>
<dbReference type="Proteomes" id="UP000313390">
    <property type="component" value="Unassembled WGS sequence"/>
</dbReference>
<comment type="caution">
    <text evidence="3">The sequence shown here is derived from an EMBL/GenBank/DDBJ whole genome shotgun (WGS) entry which is preliminary data.</text>
</comment>
<gene>
    <name evidence="3" type="ORF">FIB18_09245</name>
    <name evidence="2" type="ORF">GGQ79_002418</name>
</gene>
<name>A0A5C5CMW6_9HYPH</name>
<keyword evidence="5" id="KW-1185">Reference proteome</keyword>
<dbReference type="Proteomes" id="UP000553980">
    <property type="component" value="Unassembled WGS sequence"/>
</dbReference>
<dbReference type="Pfam" id="PF13358">
    <property type="entry name" value="DDE_3"/>
    <property type="match status" value="1"/>
</dbReference>
<dbReference type="InterPro" id="IPR038717">
    <property type="entry name" value="Tc1-like_DDE_dom"/>
</dbReference>
<evidence type="ECO:0000313" key="3">
    <source>
        <dbReference type="EMBL" id="TNV12723.1"/>
    </source>
</evidence>
<reference evidence="3 4" key="1">
    <citation type="journal article" date="2011" name="Int. J. Syst. Evol. Microbiol.">
        <title>Ochrobactrum pecoris sp. nov., isolated from farm animals.</title>
        <authorList>
            <person name="Kampfer P."/>
            <person name="Huber B."/>
            <person name="Busse H.J."/>
            <person name="Scholz H.C."/>
            <person name="Tomaso H."/>
            <person name="Hotzel H."/>
            <person name="Melzer F."/>
        </authorList>
    </citation>
    <scope>NUCLEOTIDE SEQUENCE [LARGE SCALE GENOMIC DNA]</scope>
    <source>
        <strain evidence="3 4">08RB2639</strain>
    </source>
</reference>
<dbReference type="InterPro" id="IPR036397">
    <property type="entry name" value="RNaseH_sf"/>
</dbReference>
<sequence length="82" mass="8904">MFTGALRLSGKMTPMVLEGAMNTDAFRAYVNQVLVPVLTLGDIITMDNLSAHKVAGIKDVIEAAGAQLRYLRAKVERTVQVL</sequence>
<evidence type="ECO:0000313" key="2">
    <source>
        <dbReference type="EMBL" id="MBB4093906.1"/>
    </source>
</evidence>
<dbReference type="Gene3D" id="3.30.420.10">
    <property type="entry name" value="Ribonuclease H-like superfamily/Ribonuclease H"/>
    <property type="match status" value="1"/>
</dbReference>
<dbReference type="GO" id="GO:0003676">
    <property type="term" value="F:nucleic acid binding"/>
    <property type="evidence" value="ECO:0007669"/>
    <property type="project" value="InterPro"/>
</dbReference>
<evidence type="ECO:0000313" key="4">
    <source>
        <dbReference type="Proteomes" id="UP000313390"/>
    </source>
</evidence>
<evidence type="ECO:0000259" key="1">
    <source>
        <dbReference type="Pfam" id="PF13358"/>
    </source>
</evidence>
<accession>A0A5C5CMW6</accession>
<protein>
    <submittedName>
        <fullName evidence="2">Transposase</fullName>
    </submittedName>
</protein>
<evidence type="ECO:0000313" key="5">
    <source>
        <dbReference type="Proteomes" id="UP000553980"/>
    </source>
</evidence>
<reference evidence="3" key="2">
    <citation type="submission" date="2019-06" db="EMBL/GenBank/DDBJ databases">
        <authorList>
            <person name="Hu M."/>
        </authorList>
    </citation>
    <scope>NUCLEOTIDE SEQUENCE</scope>
    <source>
        <strain evidence="3">08RB2639</strain>
    </source>
</reference>